<reference evidence="1 2" key="1">
    <citation type="journal article" date="2023" name="Mol. Biol. Evol.">
        <title>Genomics of Secondarily Temperate Adaptation in the Only Non-Antarctic Icefish.</title>
        <authorList>
            <person name="Rivera-Colon A.G."/>
            <person name="Rayamajhi N."/>
            <person name="Minhas B.F."/>
            <person name="Madrigal G."/>
            <person name="Bilyk K.T."/>
            <person name="Yoon V."/>
            <person name="Hune M."/>
            <person name="Gregory S."/>
            <person name="Cheng C.H.C."/>
            <person name="Catchen J.M."/>
        </authorList>
    </citation>
    <scope>NUCLEOTIDE SEQUENCE [LARGE SCALE GENOMIC DNA]</scope>
    <source>
        <strain evidence="1">JC2023a</strain>
    </source>
</reference>
<proteinExistence type="predicted"/>
<comment type="caution">
    <text evidence="1">The sequence shown here is derived from an EMBL/GenBank/DDBJ whole genome shotgun (WGS) entry which is preliminary data.</text>
</comment>
<evidence type="ECO:0000313" key="1">
    <source>
        <dbReference type="EMBL" id="KAK5884788.1"/>
    </source>
</evidence>
<dbReference type="AlphaFoldDB" id="A0AAN8BGH3"/>
<name>A0AAN8BGH3_9TELE</name>
<organism evidence="1 2">
    <name type="scientific">Champsocephalus esox</name>
    <name type="common">pike icefish</name>
    <dbReference type="NCBI Taxonomy" id="159716"/>
    <lineage>
        <taxon>Eukaryota</taxon>
        <taxon>Metazoa</taxon>
        <taxon>Chordata</taxon>
        <taxon>Craniata</taxon>
        <taxon>Vertebrata</taxon>
        <taxon>Euteleostomi</taxon>
        <taxon>Actinopterygii</taxon>
        <taxon>Neopterygii</taxon>
        <taxon>Teleostei</taxon>
        <taxon>Neoteleostei</taxon>
        <taxon>Acanthomorphata</taxon>
        <taxon>Eupercaria</taxon>
        <taxon>Perciformes</taxon>
        <taxon>Notothenioidei</taxon>
        <taxon>Channichthyidae</taxon>
        <taxon>Champsocephalus</taxon>
    </lineage>
</organism>
<keyword evidence="2" id="KW-1185">Reference proteome</keyword>
<dbReference type="EMBL" id="JAULUE010002060">
    <property type="protein sequence ID" value="KAK5884788.1"/>
    <property type="molecule type" value="Genomic_DNA"/>
</dbReference>
<accession>A0AAN8BGH3</accession>
<evidence type="ECO:0000313" key="2">
    <source>
        <dbReference type="Proteomes" id="UP001335648"/>
    </source>
</evidence>
<sequence length="71" mass="7540">MSAQVVLLPACRGLHQDRSSYSNVWWRPRQAACVPACSQRPRVRADTVCAVSIGTAAAQAGVRVLALFSAG</sequence>
<protein>
    <submittedName>
        <fullName evidence="1">Uncharacterized protein</fullName>
    </submittedName>
</protein>
<dbReference type="Proteomes" id="UP001335648">
    <property type="component" value="Unassembled WGS sequence"/>
</dbReference>
<gene>
    <name evidence="1" type="ORF">CesoFtcFv8_018574</name>
</gene>